<name>A0A6G1LFD9_9PEZI</name>
<keyword evidence="4" id="KW-0521">NADP</keyword>
<protein>
    <submittedName>
        <fullName evidence="7">FAD/NAD(P)-binding domain-containing protein</fullName>
    </submittedName>
</protein>
<evidence type="ECO:0000256" key="3">
    <source>
        <dbReference type="ARBA" id="ARBA00022827"/>
    </source>
</evidence>
<keyword evidence="6" id="KW-0732">Signal</keyword>
<reference evidence="7" key="1">
    <citation type="journal article" date="2020" name="Stud. Mycol.">
        <title>101 Dothideomycetes genomes: a test case for predicting lifestyles and emergence of pathogens.</title>
        <authorList>
            <person name="Haridas S."/>
            <person name="Albert R."/>
            <person name="Binder M."/>
            <person name="Bloem J."/>
            <person name="Labutti K."/>
            <person name="Salamov A."/>
            <person name="Andreopoulos B."/>
            <person name="Baker S."/>
            <person name="Barry K."/>
            <person name="Bills G."/>
            <person name="Bluhm B."/>
            <person name="Cannon C."/>
            <person name="Castanera R."/>
            <person name="Culley D."/>
            <person name="Daum C."/>
            <person name="Ezra D."/>
            <person name="Gonzalez J."/>
            <person name="Henrissat B."/>
            <person name="Kuo A."/>
            <person name="Liang C."/>
            <person name="Lipzen A."/>
            <person name="Lutzoni F."/>
            <person name="Magnuson J."/>
            <person name="Mondo S."/>
            <person name="Nolan M."/>
            <person name="Ohm R."/>
            <person name="Pangilinan J."/>
            <person name="Park H.-J."/>
            <person name="Ramirez L."/>
            <person name="Alfaro M."/>
            <person name="Sun H."/>
            <person name="Tritt A."/>
            <person name="Yoshinaga Y."/>
            <person name="Zwiers L.-H."/>
            <person name="Turgeon B."/>
            <person name="Goodwin S."/>
            <person name="Spatafora J."/>
            <person name="Crous P."/>
            <person name="Grigoriev I."/>
        </authorList>
    </citation>
    <scope>NUCLEOTIDE SEQUENCE</scope>
    <source>
        <strain evidence="7">CBS 116005</strain>
    </source>
</reference>
<comment type="similarity">
    <text evidence="1">Belongs to the FMO family.</text>
</comment>
<dbReference type="Proteomes" id="UP000799436">
    <property type="component" value="Unassembled WGS sequence"/>
</dbReference>
<dbReference type="GO" id="GO:0004499">
    <property type="term" value="F:N,N-dimethylaniline monooxygenase activity"/>
    <property type="evidence" value="ECO:0007669"/>
    <property type="project" value="InterPro"/>
</dbReference>
<evidence type="ECO:0000313" key="8">
    <source>
        <dbReference type="Proteomes" id="UP000799436"/>
    </source>
</evidence>
<feature type="signal peptide" evidence="6">
    <location>
        <begin position="1"/>
        <end position="29"/>
    </location>
</feature>
<organism evidence="7 8">
    <name type="scientific">Teratosphaeria nubilosa</name>
    <dbReference type="NCBI Taxonomy" id="161662"/>
    <lineage>
        <taxon>Eukaryota</taxon>
        <taxon>Fungi</taxon>
        <taxon>Dikarya</taxon>
        <taxon>Ascomycota</taxon>
        <taxon>Pezizomycotina</taxon>
        <taxon>Dothideomycetes</taxon>
        <taxon>Dothideomycetidae</taxon>
        <taxon>Mycosphaerellales</taxon>
        <taxon>Teratosphaeriaceae</taxon>
        <taxon>Teratosphaeria</taxon>
    </lineage>
</organism>
<keyword evidence="2" id="KW-0285">Flavoprotein</keyword>
<evidence type="ECO:0000256" key="2">
    <source>
        <dbReference type="ARBA" id="ARBA00022630"/>
    </source>
</evidence>
<proteinExistence type="inferred from homology"/>
<dbReference type="GO" id="GO:0050661">
    <property type="term" value="F:NADP binding"/>
    <property type="evidence" value="ECO:0007669"/>
    <property type="project" value="InterPro"/>
</dbReference>
<keyword evidence="5" id="KW-0560">Oxidoreductase</keyword>
<gene>
    <name evidence="7" type="ORF">EJ03DRAFT_388112</name>
</gene>
<evidence type="ECO:0000256" key="6">
    <source>
        <dbReference type="SAM" id="SignalP"/>
    </source>
</evidence>
<feature type="chain" id="PRO_5026346352" evidence="6">
    <location>
        <begin position="30"/>
        <end position="416"/>
    </location>
</feature>
<evidence type="ECO:0000256" key="5">
    <source>
        <dbReference type="ARBA" id="ARBA00023002"/>
    </source>
</evidence>
<evidence type="ECO:0000256" key="4">
    <source>
        <dbReference type="ARBA" id="ARBA00022857"/>
    </source>
</evidence>
<keyword evidence="8" id="KW-1185">Reference proteome</keyword>
<accession>A0A6G1LFD9</accession>
<dbReference type="PRINTS" id="PR00370">
    <property type="entry name" value="FMOXYGENASE"/>
</dbReference>
<dbReference type="InterPro" id="IPR020946">
    <property type="entry name" value="Flavin_mOase-like"/>
</dbReference>
<dbReference type="AlphaFoldDB" id="A0A6G1LFD9"/>
<dbReference type="PANTHER" id="PTHR23023">
    <property type="entry name" value="DIMETHYLANILINE MONOOXYGENASE"/>
    <property type="match status" value="1"/>
</dbReference>
<dbReference type="EMBL" id="ML995818">
    <property type="protein sequence ID" value="KAF2771661.1"/>
    <property type="molecule type" value="Genomic_DNA"/>
</dbReference>
<dbReference type="Pfam" id="PF00743">
    <property type="entry name" value="FMO-like"/>
    <property type="match status" value="1"/>
</dbReference>
<dbReference type="InterPro" id="IPR050346">
    <property type="entry name" value="FMO-like"/>
</dbReference>
<evidence type="ECO:0000256" key="1">
    <source>
        <dbReference type="ARBA" id="ARBA00009183"/>
    </source>
</evidence>
<evidence type="ECO:0000313" key="7">
    <source>
        <dbReference type="EMBL" id="KAF2771661.1"/>
    </source>
</evidence>
<dbReference type="Gene3D" id="3.50.50.60">
    <property type="entry name" value="FAD/NAD(P)-binding domain"/>
    <property type="match status" value="2"/>
</dbReference>
<dbReference type="SUPFAM" id="SSF51905">
    <property type="entry name" value="FAD/NAD(P)-binding domain"/>
    <property type="match status" value="1"/>
</dbReference>
<dbReference type="InterPro" id="IPR036188">
    <property type="entry name" value="FAD/NAD-bd_sf"/>
</dbReference>
<dbReference type="OrthoDB" id="66881at2759"/>
<dbReference type="InterPro" id="IPR000960">
    <property type="entry name" value="Flavin_mOase"/>
</dbReference>
<sequence length="416" mass="47134">MPNSIIRTIAVIGACASAAVSAAAASALAAEDQFEKIRVYERRETAGGTWLYDADPGAPLIPTPVYADLTTNVPDIAMSFSDNPFPYGPFVPHWVPKQCIQSYFSHCRTDSCLQLNTTVEDLTKLPGERWALTLRRHDPTINQDLWRREDFDAVVLANGHYTVPFIPAVPGLPEYLERFPGKVFHSKSYREPHTFTGKNILVIGSSASGYDIGRELVKTVQLPLYQSRRSRNRLEPPTPPEGFVWKPNITRYNADSGDIHFQDDSVLAENEVDHFIYCIVGMVQAVTFRSFEYQAIALARLFAGRAALPGRVEQQQWYKERVAQVTRELRKFHALYWDDGETLGWFRWLYDFAGLPQLTGPGKVPPVIDAKTRWAIEHVKKHTDNPNDGPDLEQDGNEDGWLVVRDKAHWDTLFFI</sequence>
<dbReference type="GO" id="GO:0050660">
    <property type="term" value="F:flavin adenine dinucleotide binding"/>
    <property type="evidence" value="ECO:0007669"/>
    <property type="project" value="InterPro"/>
</dbReference>
<keyword evidence="3" id="KW-0274">FAD</keyword>